<dbReference type="SUPFAM" id="SSF52743">
    <property type="entry name" value="Subtilisin-like"/>
    <property type="match status" value="1"/>
</dbReference>
<evidence type="ECO:0000313" key="10">
    <source>
        <dbReference type="Proteomes" id="UP000586305"/>
    </source>
</evidence>
<dbReference type="Gene3D" id="2.60.40.10">
    <property type="entry name" value="Immunoglobulins"/>
    <property type="match status" value="4"/>
</dbReference>
<dbReference type="InterPro" id="IPR036116">
    <property type="entry name" value="FN3_sf"/>
</dbReference>
<dbReference type="PRINTS" id="PR00723">
    <property type="entry name" value="SUBTILISIN"/>
</dbReference>
<dbReference type="PROSITE" id="PS51892">
    <property type="entry name" value="SUBTILASE"/>
    <property type="match status" value="1"/>
</dbReference>
<dbReference type="PANTHER" id="PTHR43806:SF11">
    <property type="entry name" value="CEREVISIN-RELATED"/>
    <property type="match status" value="1"/>
</dbReference>
<dbReference type="AlphaFoldDB" id="A0A849VAJ4"/>
<dbReference type="SUPFAM" id="SSF49265">
    <property type="entry name" value="Fibronectin type III"/>
    <property type="match status" value="2"/>
</dbReference>
<dbReference type="CDD" id="cd00063">
    <property type="entry name" value="FN3"/>
    <property type="match status" value="1"/>
</dbReference>
<protein>
    <submittedName>
        <fullName evidence="9">S8 family serine peptidase</fullName>
    </submittedName>
</protein>
<dbReference type="EMBL" id="JABBPG010000001">
    <property type="protein sequence ID" value="NOU49790.1"/>
    <property type="molecule type" value="Genomic_DNA"/>
</dbReference>
<evidence type="ECO:0000256" key="2">
    <source>
        <dbReference type="ARBA" id="ARBA00022670"/>
    </source>
</evidence>
<evidence type="ECO:0000313" key="9">
    <source>
        <dbReference type="EMBL" id="NOU49790.1"/>
    </source>
</evidence>
<dbReference type="InterPro" id="IPR036852">
    <property type="entry name" value="Peptidase_S8/S53_dom_sf"/>
</dbReference>
<evidence type="ECO:0000256" key="7">
    <source>
        <dbReference type="SAM" id="SignalP"/>
    </source>
</evidence>
<gene>
    <name evidence="9" type="ORF">HG263_04480</name>
</gene>
<accession>A0A849VAJ4</accession>
<dbReference type="GO" id="GO:0006508">
    <property type="term" value="P:proteolysis"/>
    <property type="evidence" value="ECO:0007669"/>
    <property type="project" value="UniProtKB-KW"/>
</dbReference>
<dbReference type="PANTHER" id="PTHR43806">
    <property type="entry name" value="PEPTIDASE S8"/>
    <property type="match status" value="1"/>
</dbReference>
<keyword evidence="3 5" id="KW-0378">Hydrolase</keyword>
<dbReference type="InterPro" id="IPR003961">
    <property type="entry name" value="FN3_dom"/>
</dbReference>
<dbReference type="InterPro" id="IPR023828">
    <property type="entry name" value="Peptidase_S8_Ser-AS"/>
</dbReference>
<comment type="caution">
    <text evidence="9">The sequence shown here is derived from an EMBL/GenBank/DDBJ whole genome shotgun (WGS) entry which is preliminary data.</text>
</comment>
<feature type="signal peptide" evidence="7">
    <location>
        <begin position="1"/>
        <end position="22"/>
    </location>
</feature>
<dbReference type="GO" id="GO:0004252">
    <property type="term" value="F:serine-type endopeptidase activity"/>
    <property type="evidence" value="ECO:0007669"/>
    <property type="project" value="UniProtKB-UniRule"/>
</dbReference>
<dbReference type="InterPro" id="IPR023827">
    <property type="entry name" value="Peptidase_S8_Asp-AS"/>
</dbReference>
<feature type="chain" id="PRO_5032748091" evidence="7">
    <location>
        <begin position="23"/>
        <end position="795"/>
    </location>
</feature>
<reference evidence="9 10" key="1">
    <citation type="submission" date="2020-04" db="EMBL/GenBank/DDBJ databases">
        <title>Pseudoalteromonas caenipelagi sp. nov., isolated from a tidal flat.</title>
        <authorList>
            <person name="Park S."/>
            <person name="Yoon J.-H."/>
        </authorList>
    </citation>
    <scope>NUCLEOTIDE SEQUENCE [LARGE SCALE GENOMIC DNA]</scope>
    <source>
        <strain evidence="9 10">JBTF-M23</strain>
    </source>
</reference>
<proteinExistence type="inferred from homology"/>
<dbReference type="RefSeq" id="WP_171624844.1">
    <property type="nucleotide sequence ID" value="NZ_JABBPG010000001.1"/>
</dbReference>
<dbReference type="InterPro" id="IPR015500">
    <property type="entry name" value="Peptidase_S8_subtilisin-rel"/>
</dbReference>
<dbReference type="PROSITE" id="PS50853">
    <property type="entry name" value="FN3"/>
    <property type="match status" value="2"/>
</dbReference>
<dbReference type="SMART" id="SM00060">
    <property type="entry name" value="FN3"/>
    <property type="match status" value="2"/>
</dbReference>
<dbReference type="PROSITE" id="PS00136">
    <property type="entry name" value="SUBTILASE_ASP"/>
    <property type="match status" value="1"/>
</dbReference>
<dbReference type="Pfam" id="PF00082">
    <property type="entry name" value="Peptidase_S8"/>
    <property type="match status" value="1"/>
</dbReference>
<dbReference type="Proteomes" id="UP000586305">
    <property type="component" value="Unassembled WGS sequence"/>
</dbReference>
<dbReference type="InterPro" id="IPR013783">
    <property type="entry name" value="Ig-like_fold"/>
</dbReference>
<feature type="domain" description="Fibronectin type-III" evidence="8">
    <location>
        <begin position="447"/>
        <end position="535"/>
    </location>
</feature>
<evidence type="ECO:0000256" key="1">
    <source>
        <dbReference type="ARBA" id="ARBA00011073"/>
    </source>
</evidence>
<evidence type="ECO:0000256" key="4">
    <source>
        <dbReference type="ARBA" id="ARBA00022825"/>
    </source>
</evidence>
<organism evidence="9 10">
    <name type="scientific">Pseudoalteromonas caenipelagi</name>
    <dbReference type="NCBI Taxonomy" id="2726988"/>
    <lineage>
        <taxon>Bacteria</taxon>
        <taxon>Pseudomonadati</taxon>
        <taxon>Pseudomonadota</taxon>
        <taxon>Gammaproteobacteria</taxon>
        <taxon>Alteromonadales</taxon>
        <taxon>Pseudoalteromonadaceae</taxon>
        <taxon>Pseudoalteromonas</taxon>
    </lineage>
</organism>
<dbReference type="PROSITE" id="PS00138">
    <property type="entry name" value="SUBTILASE_SER"/>
    <property type="match status" value="1"/>
</dbReference>
<dbReference type="PROSITE" id="PS00137">
    <property type="entry name" value="SUBTILASE_HIS"/>
    <property type="match status" value="1"/>
</dbReference>
<feature type="active site" description="Charge relay system" evidence="5">
    <location>
        <position position="382"/>
    </location>
</feature>
<dbReference type="Gene3D" id="3.40.50.200">
    <property type="entry name" value="Peptidase S8/S53 domain"/>
    <property type="match status" value="1"/>
</dbReference>
<keyword evidence="2 5" id="KW-0645">Protease</keyword>
<keyword evidence="4 5" id="KW-0720">Serine protease</keyword>
<name>A0A849VAJ4_9GAMM</name>
<comment type="similarity">
    <text evidence="1 5 6">Belongs to the peptidase S8 family.</text>
</comment>
<sequence>MNKYLCTLMSSILVLGTTHSQASSGNAPLGHLSAIMQQAHNNGSVRVIVKFGEDTKNGLSFTSAFSNQLNMIQSNIGINAVRSIPSFNAAVYEATAVQLDALINSGYITKIQEDTPVPPTLNESIEHIGASVVHNAHYTGRGQAIAILDTGVESWHPFYANRVVEEACFSSNYSGHSATTLCPNGRTQQFGQGAAADCSATGITGCDHGTHVAGIAAGSNAGMQGVAPEANIVAVQVFSRFGANYSACGGRECVLSYSSDQLAALEWVLNNAQTNNIAAINISIGGGQYSSACNTDIRADAVNSLREKGILTVIAAGNDGYSDSVNGPGCIPSAITVGSTNDNNDTINGYSNSSSLVDIFAPGRSILSSVTGGRYAVKSGTSMATPHVAGAIAVLKSIRPTLTANQIENALELQGRKIIDGRNNLQFPRLDLFSSAAAMESSIKLAKPSGLSTHINNRTSLTLKWDPVQGAEEYYISSRYNQQNWSGFTKSVTSNSYTQHNLTPGNYQYRVRACRLNRCSVTSNESQITYITPPTPNTPNAPTAKVTGNNITVNWNAVNNANNYLLAIKYNDNDWTDFKYTAQQPSISWSDLPAGARAYKVKACYDQVCSNASASSKLVIIAPDVPSTPSARVSNSSITLQWPAVFFANNYQIAIKYNSNDWTTYRFTSNTNSITWQNLPAGTRSYKVKACYNDHCSAASTVSNSTFISLATPSTPVATLIGNTITVDWSDVTGADSYAVSIKYNSNNWTDYKYTTSNSSISWSNLNSGTRQYRVKACLESVCYGASASSNSVTN</sequence>
<dbReference type="InterPro" id="IPR050131">
    <property type="entry name" value="Peptidase_S8_subtilisin-like"/>
</dbReference>
<dbReference type="InterPro" id="IPR000209">
    <property type="entry name" value="Peptidase_S8/S53_dom"/>
</dbReference>
<evidence type="ECO:0000256" key="3">
    <source>
        <dbReference type="ARBA" id="ARBA00022801"/>
    </source>
</evidence>
<evidence type="ECO:0000259" key="8">
    <source>
        <dbReference type="PROSITE" id="PS50853"/>
    </source>
</evidence>
<keyword evidence="7" id="KW-0732">Signal</keyword>
<evidence type="ECO:0000256" key="5">
    <source>
        <dbReference type="PROSITE-ProRule" id="PRU01240"/>
    </source>
</evidence>
<feature type="active site" description="Charge relay system" evidence="5">
    <location>
        <position position="208"/>
    </location>
</feature>
<evidence type="ECO:0000256" key="6">
    <source>
        <dbReference type="RuleBase" id="RU003355"/>
    </source>
</evidence>
<feature type="domain" description="Fibronectin type-III" evidence="8">
    <location>
        <begin position="622"/>
        <end position="715"/>
    </location>
</feature>
<dbReference type="InterPro" id="IPR022398">
    <property type="entry name" value="Peptidase_S8_His-AS"/>
</dbReference>
<keyword evidence="10" id="KW-1185">Reference proteome</keyword>
<feature type="active site" description="Charge relay system" evidence="5">
    <location>
        <position position="149"/>
    </location>
</feature>